<dbReference type="Proteomes" id="UP000269721">
    <property type="component" value="Unassembled WGS sequence"/>
</dbReference>
<dbReference type="EMBL" id="KZ993902">
    <property type="protein sequence ID" value="RKO94417.1"/>
    <property type="molecule type" value="Genomic_DNA"/>
</dbReference>
<name>A0A4V1ISQ9_9FUNG</name>
<reference evidence="3" key="1">
    <citation type="journal article" date="2018" name="Nat. Microbiol.">
        <title>Leveraging single-cell genomics to expand the fungal tree of life.</title>
        <authorList>
            <person name="Ahrendt S.R."/>
            <person name="Quandt C.A."/>
            <person name="Ciobanu D."/>
            <person name="Clum A."/>
            <person name="Salamov A."/>
            <person name="Andreopoulos B."/>
            <person name="Cheng J.F."/>
            <person name="Woyke T."/>
            <person name="Pelin A."/>
            <person name="Henrissat B."/>
            <person name="Reynolds N.K."/>
            <person name="Benny G.L."/>
            <person name="Smith M.E."/>
            <person name="James T.Y."/>
            <person name="Grigoriev I.V."/>
        </authorList>
    </citation>
    <scope>NUCLEOTIDE SEQUENCE [LARGE SCALE GENOMIC DNA]</scope>
</reference>
<evidence type="ECO:0000313" key="2">
    <source>
        <dbReference type="EMBL" id="RKO94417.1"/>
    </source>
</evidence>
<accession>A0A4V1ISQ9</accession>
<evidence type="ECO:0000256" key="1">
    <source>
        <dbReference type="SAM" id="MobiDB-lite"/>
    </source>
</evidence>
<gene>
    <name evidence="2" type="ORF">BDK51DRAFT_26199</name>
</gene>
<organism evidence="2 3">
    <name type="scientific">Blyttiomyces helicus</name>
    <dbReference type="NCBI Taxonomy" id="388810"/>
    <lineage>
        <taxon>Eukaryota</taxon>
        <taxon>Fungi</taxon>
        <taxon>Fungi incertae sedis</taxon>
        <taxon>Chytridiomycota</taxon>
        <taxon>Chytridiomycota incertae sedis</taxon>
        <taxon>Chytridiomycetes</taxon>
        <taxon>Chytridiomycetes incertae sedis</taxon>
        <taxon>Blyttiomyces</taxon>
    </lineage>
</organism>
<protein>
    <submittedName>
        <fullName evidence="2">Uncharacterized protein</fullName>
    </submittedName>
</protein>
<dbReference type="AlphaFoldDB" id="A0A4V1ISQ9"/>
<sequence length="208" mass="23115">MSPRLERTRKAKLSKKTARTTPSGTMMGMIFSTMRSRGTAHEQNEPRSTANRPPLGERQPMPEITPNDILVEGPSTSDMAKTGYPYSRNPCCKKLKPTDPNTGAVNKELLVPADRYWASTKAQVKIAQMKMQHDLELAKLYLQYERQMPKDKIKADQRCAWYKSIQPAGINSANRAVLIGGAVEPPWYMKLVPAALLSLDSSPASSPL</sequence>
<evidence type="ECO:0000313" key="3">
    <source>
        <dbReference type="Proteomes" id="UP000269721"/>
    </source>
</evidence>
<feature type="compositionally biased region" description="Basic residues" evidence="1">
    <location>
        <begin position="9"/>
        <end position="18"/>
    </location>
</feature>
<proteinExistence type="predicted"/>
<feature type="region of interest" description="Disordered" evidence="1">
    <location>
        <begin position="1"/>
        <end position="82"/>
    </location>
</feature>
<keyword evidence="3" id="KW-1185">Reference proteome</keyword>